<keyword evidence="4" id="KW-1185">Reference proteome</keyword>
<name>A0A176WJD6_MARPO</name>
<feature type="compositionally biased region" description="Basic and acidic residues" evidence="2">
    <location>
        <begin position="1"/>
        <end position="19"/>
    </location>
</feature>
<dbReference type="EMBL" id="LVLJ01000679">
    <property type="protein sequence ID" value="OAE33149.1"/>
    <property type="molecule type" value="Genomic_DNA"/>
</dbReference>
<evidence type="ECO:0000256" key="1">
    <source>
        <dbReference type="SAM" id="Coils"/>
    </source>
</evidence>
<evidence type="ECO:0000313" key="3">
    <source>
        <dbReference type="EMBL" id="OAE33149.1"/>
    </source>
</evidence>
<proteinExistence type="predicted"/>
<feature type="region of interest" description="Disordered" evidence="2">
    <location>
        <begin position="1"/>
        <end position="45"/>
    </location>
</feature>
<protein>
    <submittedName>
        <fullName evidence="3">Uncharacterized protein</fullName>
    </submittedName>
</protein>
<feature type="coiled-coil region" evidence="1">
    <location>
        <begin position="234"/>
        <end position="275"/>
    </location>
</feature>
<gene>
    <name evidence="3" type="ORF">AXG93_4773s1220</name>
</gene>
<evidence type="ECO:0000313" key="4">
    <source>
        <dbReference type="Proteomes" id="UP000077202"/>
    </source>
</evidence>
<accession>A0A176WJD6</accession>
<keyword evidence="1" id="KW-0175">Coiled coil</keyword>
<evidence type="ECO:0000256" key="2">
    <source>
        <dbReference type="SAM" id="MobiDB-lite"/>
    </source>
</evidence>
<dbReference type="Proteomes" id="UP000077202">
    <property type="component" value="Unassembled WGS sequence"/>
</dbReference>
<sequence length="313" mass="36030">MGLLTREEEKQFSREREILAVEFSEGTEEEDSRPQIPPQTTTQGPVQVEVLLNREKPERRLAKRRKVVTYYEEDLMPEEGIEMLSPNSLSSERTLSVGSEDVPQPKIKGEVMTEVKLSEAILEQIVAEVGGTVGNQVEEPRLSPPEEEVSMKTSDEEVKTLEITFTDFLQDSVVPFLKYLNGKREKYVVSKESRFYVQLVRNITKIKRAVAVKREWNSATELARERAAILSAKFAATKATLKEREDQLREKEIECEVLQLNLAKESGRCAELEETCGGLRISNENGQKMTWICSRDWRNREKRMMRQSNDRRS</sequence>
<comment type="caution">
    <text evidence="3">The sequence shown here is derived from an EMBL/GenBank/DDBJ whole genome shotgun (WGS) entry which is preliminary data.</text>
</comment>
<reference evidence="3" key="1">
    <citation type="submission" date="2016-03" db="EMBL/GenBank/DDBJ databases">
        <title>Mechanisms controlling the formation of the plant cell surface in tip-growing cells are functionally conserved among land plants.</title>
        <authorList>
            <person name="Honkanen S."/>
            <person name="Jones V.A."/>
            <person name="Morieri G."/>
            <person name="Champion C."/>
            <person name="Hetherington A.J."/>
            <person name="Kelly S."/>
            <person name="Saint-Marcoux D."/>
            <person name="Proust H."/>
            <person name="Prescott H."/>
            <person name="Dolan L."/>
        </authorList>
    </citation>
    <scope>NUCLEOTIDE SEQUENCE [LARGE SCALE GENOMIC DNA]</scope>
    <source>
        <tissue evidence="3">Whole gametophyte</tissue>
    </source>
</reference>
<organism evidence="3 4">
    <name type="scientific">Marchantia polymorpha subsp. ruderalis</name>
    <dbReference type="NCBI Taxonomy" id="1480154"/>
    <lineage>
        <taxon>Eukaryota</taxon>
        <taxon>Viridiplantae</taxon>
        <taxon>Streptophyta</taxon>
        <taxon>Embryophyta</taxon>
        <taxon>Marchantiophyta</taxon>
        <taxon>Marchantiopsida</taxon>
        <taxon>Marchantiidae</taxon>
        <taxon>Marchantiales</taxon>
        <taxon>Marchantiaceae</taxon>
        <taxon>Marchantia</taxon>
    </lineage>
</organism>
<dbReference type="AlphaFoldDB" id="A0A176WJD6"/>